<feature type="compositionally biased region" description="Low complexity" evidence="1">
    <location>
        <begin position="1260"/>
        <end position="1272"/>
    </location>
</feature>
<feature type="region of interest" description="Disordered" evidence="1">
    <location>
        <begin position="534"/>
        <end position="562"/>
    </location>
</feature>
<feature type="compositionally biased region" description="Low complexity" evidence="1">
    <location>
        <begin position="547"/>
        <end position="560"/>
    </location>
</feature>
<feature type="compositionally biased region" description="Polar residues" evidence="1">
    <location>
        <begin position="199"/>
        <end position="236"/>
    </location>
</feature>
<feature type="compositionally biased region" description="Basic residues" evidence="1">
    <location>
        <begin position="791"/>
        <end position="800"/>
    </location>
</feature>
<feature type="region of interest" description="Disordered" evidence="1">
    <location>
        <begin position="918"/>
        <end position="1024"/>
    </location>
</feature>
<organism evidence="2 3">
    <name type="scientific">Hermanssonia centrifuga</name>
    <dbReference type="NCBI Taxonomy" id="98765"/>
    <lineage>
        <taxon>Eukaryota</taxon>
        <taxon>Fungi</taxon>
        <taxon>Dikarya</taxon>
        <taxon>Basidiomycota</taxon>
        <taxon>Agaricomycotina</taxon>
        <taxon>Agaricomycetes</taxon>
        <taxon>Polyporales</taxon>
        <taxon>Meruliaceae</taxon>
        <taxon>Hermanssonia</taxon>
    </lineage>
</organism>
<feature type="region of interest" description="Disordered" evidence="1">
    <location>
        <begin position="54"/>
        <end position="170"/>
    </location>
</feature>
<feature type="compositionally biased region" description="Polar residues" evidence="1">
    <location>
        <begin position="1328"/>
        <end position="1339"/>
    </location>
</feature>
<dbReference type="Proteomes" id="UP000186601">
    <property type="component" value="Unassembled WGS sequence"/>
</dbReference>
<feature type="compositionally biased region" description="Low complexity" evidence="1">
    <location>
        <begin position="237"/>
        <end position="253"/>
    </location>
</feature>
<feature type="compositionally biased region" description="Polar residues" evidence="1">
    <location>
        <begin position="145"/>
        <end position="156"/>
    </location>
</feature>
<sequence length="1638" mass="175143">MNRFRKRSDAKRGQVPVSLREAPQQDSLPPLPPASDFRTSLILPDLTRRFSVLRNSSGEPIGLDELKSKFAEQRARGSENRVSESEEDMILETLSRLRRGNTTQRSNADSDAAPSSGMSMISNFSEDHDRASRISASPSLVGGQSVRSTTTTSSALHGSPSVASLSSAKSRRMSNNLFGSGKFQDHSYMRNAHQRRPPTLSNAGRSVKQSDSATSMNTLSSRPGNNSVYSDTQSLRPTTPESSGYTTSTPSSPNKMLPMKEEALDQVSHSKAFEGVSSSLSPEILGRASLALDEVIRELEEEGDDEIVMERSPIAHVVNGDYATVAKPVSEPSPSSTSLPAFPMEYEPGMALSSDEQLITDEAQRTSPYPSSRTTSPTPRLPGYIPGMPRPMTPRDSSFDSDDQTPSATPRATSPRLPGVSAHAPPLVTQALVSSMHRTNSNASTSRGSRPTSPTVVSPVSPSPLFFHRTTSGRYTPEDRPRNDSNSPSPDTLDSPVLGRRRPISPLSGPAFQPMAAISSSRPGTPSNIVWNMPSNANTNGKGHGRSGSMSGQSMSGHSRNGSTVSIPDVNGDLDHSTTRSLLSPALPDSPWVDNGHASTTSLPMNPEYRPPSAMSGIDLGSPIQIANRPFRSPTPTSGNAYSPTSPTFTEHSTYMNGNGFSSSTRSSRQNGHSSFSLGPAHALLLSPIGNASRSSLESAGSSYHSWDEDHRKDRLFDLFSHLDSQHAEWHDLTNDKSSSSTSKTTPYESQNSEEIVRRQVGLTKSDMLMIQDKLIQSALTKAATPEGRHRAGSVRKRRPSTQSNYSYNGDRAATPAQQPSIAPIAPPSRHSNTDHIAKASALLDSVVDSIQSPQKQTIGLAGTEDNMLSAQPSQIPVLPSPTQRHRALADALFGAEDRDRSSTPSQTLFEMVVVDESHKTTSEQSPSVFPHSPHSQSHGHEAPELTAGPRPTIVSSSTSISAPSTPTTFPGQGHATQLALDVQRRAEAATAALRKSPSIPKMADTTGSTRKRISPNQISSPTLLSASTSVDTIPLPASQSLVNGGPSRLGSRFKKLRGTLKTKAPPHLGEETALHRFDARTPPSAQTATFNPALFASTPVISSATYPSAPRLSPPVIPAVPSSAGPGLKSFISRFRKRPLEVVSPLDRRVGSSGPNIPTPAVSSLAPYERVGVPNVNLQSQSAPASKSQFTPVLPPTPQSPFSQVFSATQPIPEGTAVPTNSASPAASMDEAALKQLFDAASNLGLDQAALNDLIARSPSTSSRSTAWTRLTRSHSAAGSRRSQRPDFRDSGIPQSPVPTEGRPSIDAVSARPSVEVKQLTIRKNPESTSALRPQQAGTDPLKAIVRRTIIVPSDSRTTAMDLNALMRKQSTSRRRRSAGAGSVQSNRSIQDRAPTPPPPRSTGGRRFSTDRSPPVPQLPHSFTAQFDGSSPPNQVETSNSTYDSLYEMYAGDANGRISTNVNSGPGNHLSATPQLAGEEGVLDSGPAVEVIELANGETIWSIVNGLRDDDSESFYDNRASFASEYSADGVKVFFKEHGRKTSKSSNTSFLSRKKQAQPSASNRPETKVFFSSSAQIGRLIENMSRDMDAGSFNITPERVHGHAAHSASSSVGSAADMRWTLEERLEHMLGSMSHSS</sequence>
<keyword evidence="3" id="KW-1185">Reference proteome</keyword>
<feature type="region of interest" description="Disordered" evidence="1">
    <location>
        <begin position="730"/>
        <end position="756"/>
    </location>
</feature>
<accession>A0A2R6RQ82</accession>
<feature type="region of interest" description="Disordered" evidence="1">
    <location>
        <begin position="630"/>
        <end position="675"/>
    </location>
</feature>
<feature type="region of interest" description="Disordered" evidence="1">
    <location>
        <begin position="193"/>
        <end position="256"/>
    </location>
</feature>
<feature type="compositionally biased region" description="Polar residues" evidence="1">
    <location>
        <begin position="100"/>
        <end position="109"/>
    </location>
</feature>
<feature type="compositionally biased region" description="Low complexity" evidence="1">
    <location>
        <begin position="737"/>
        <end position="746"/>
    </location>
</feature>
<protein>
    <submittedName>
        <fullName evidence="2">Uncharacterized protein</fullName>
    </submittedName>
</protein>
<dbReference type="EMBL" id="MLYV02000190">
    <property type="protein sequence ID" value="PSS32182.1"/>
    <property type="molecule type" value="Genomic_DNA"/>
</dbReference>
<feature type="compositionally biased region" description="Low complexity" evidence="1">
    <location>
        <begin position="444"/>
        <end position="464"/>
    </location>
</feature>
<dbReference type="STRING" id="98765.A0A2R6RQ82"/>
<evidence type="ECO:0000313" key="3">
    <source>
        <dbReference type="Proteomes" id="UP000186601"/>
    </source>
</evidence>
<reference evidence="2 3" key="1">
    <citation type="submission" date="2018-02" db="EMBL/GenBank/DDBJ databases">
        <title>Genome sequence of the basidiomycete white-rot fungus Phlebia centrifuga.</title>
        <authorList>
            <person name="Granchi Z."/>
            <person name="Peng M."/>
            <person name="de Vries R.P."/>
            <person name="Hilden K."/>
            <person name="Makela M.R."/>
            <person name="Grigoriev I."/>
            <person name="Riley R."/>
        </authorList>
    </citation>
    <scope>NUCLEOTIDE SEQUENCE [LARGE SCALE GENOMIC DNA]</scope>
    <source>
        <strain evidence="2 3">FBCC195</strain>
    </source>
</reference>
<feature type="region of interest" description="Disordered" evidence="1">
    <location>
        <begin position="1543"/>
        <end position="1568"/>
    </location>
</feature>
<feature type="compositionally biased region" description="Low complexity" evidence="1">
    <location>
        <begin position="159"/>
        <end position="168"/>
    </location>
</feature>
<feature type="compositionally biased region" description="Polar residues" evidence="1">
    <location>
        <begin position="1422"/>
        <end position="1441"/>
    </location>
</feature>
<comment type="caution">
    <text evidence="2">The sequence shown here is derived from an EMBL/GenBank/DDBJ whole genome shotgun (WGS) entry which is preliminary data.</text>
</comment>
<feature type="compositionally biased region" description="Low complexity" evidence="1">
    <location>
        <begin position="365"/>
        <end position="378"/>
    </location>
</feature>
<feature type="compositionally biased region" description="Basic and acidic residues" evidence="1">
    <location>
        <begin position="64"/>
        <end position="84"/>
    </location>
</feature>
<feature type="region of interest" description="Disordered" evidence="1">
    <location>
        <begin position="363"/>
        <end position="422"/>
    </location>
</feature>
<feature type="compositionally biased region" description="Polar residues" evidence="1">
    <location>
        <begin position="1545"/>
        <end position="1568"/>
    </location>
</feature>
<feature type="compositionally biased region" description="Low complexity" evidence="1">
    <location>
        <begin position="950"/>
        <end position="971"/>
    </location>
</feature>
<feature type="region of interest" description="Disordered" evidence="1">
    <location>
        <begin position="781"/>
        <end position="833"/>
    </location>
</feature>
<dbReference type="OrthoDB" id="3259825at2759"/>
<feature type="compositionally biased region" description="Polar residues" evidence="1">
    <location>
        <begin position="634"/>
        <end position="675"/>
    </location>
</feature>
<proteinExistence type="predicted"/>
<feature type="region of interest" description="Disordered" evidence="1">
    <location>
        <begin position="575"/>
        <end position="618"/>
    </location>
</feature>
<feature type="region of interest" description="Disordered" evidence="1">
    <location>
        <begin position="1260"/>
        <end position="1341"/>
    </location>
</feature>
<feature type="region of interest" description="Disordered" evidence="1">
    <location>
        <begin position="1"/>
        <end position="37"/>
    </location>
</feature>
<gene>
    <name evidence="2" type="ORF">PHLCEN_2v2055</name>
</gene>
<feature type="compositionally biased region" description="Polar residues" evidence="1">
    <location>
        <begin position="1015"/>
        <end position="1024"/>
    </location>
</feature>
<evidence type="ECO:0000256" key="1">
    <source>
        <dbReference type="SAM" id="MobiDB-lite"/>
    </source>
</evidence>
<evidence type="ECO:0000313" key="2">
    <source>
        <dbReference type="EMBL" id="PSS32182.1"/>
    </source>
</evidence>
<feature type="region of interest" description="Disordered" evidence="1">
    <location>
        <begin position="327"/>
        <end position="346"/>
    </location>
</feature>
<feature type="compositionally biased region" description="Low complexity" evidence="1">
    <location>
        <begin position="813"/>
        <end position="824"/>
    </location>
</feature>
<feature type="region of interest" description="Disordered" evidence="1">
    <location>
        <begin position="435"/>
        <end position="511"/>
    </location>
</feature>
<feature type="region of interest" description="Disordered" evidence="1">
    <location>
        <begin position="1362"/>
        <end position="1441"/>
    </location>
</feature>
<name>A0A2R6RQ82_9APHY</name>